<reference evidence="3" key="1">
    <citation type="journal article" date="2019" name="Int. J. Syst. Evol. Microbiol.">
        <title>The Global Catalogue of Microorganisms (GCM) 10K type strain sequencing project: providing services to taxonomists for standard genome sequencing and annotation.</title>
        <authorList>
            <consortium name="The Broad Institute Genomics Platform"/>
            <consortium name="The Broad Institute Genome Sequencing Center for Infectious Disease"/>
            <person name="Wu L."/>
            <person name="Ma J."/>
        </authorList>
    </citation>
    <scope>NUCLEOTIDE SEQUENCE [LARGE SCALE GENOMIC DNA]</scope>
    <source>
        <strain evidence="3">JCM 17138</strain>
    </source>
</reference>
<dbReference type="RefSeq" id="WP_275780924.1">
    <property type="nucleotide sequence ID" value="NZ_BAABDE010000022.1"/>
</dbReference>
<evidence type="ECO:0000313" key="3">
    <source>
        <dbReference type="Proteomes" id="UP001501009"/>
    </source>
</evidence>
<dbReference type="Proteomes" id="UP001501009">
    <property type="component" value="Unassembled WGS sequence"/>
</dbReference>
<name>A0ABP7I951_9ACTN</name>
<dbReference type="EMBL" id="BAABDE010000022">
    <property type="protein sequence ID" value="GAA3812663.1"/>
    <property type="molecule type" value="Genomic_DNA"/>
</dbReference>
<feature type="compositionally biased region" description="Pro residues" evidence="1">
    <location>
        <begin position="76"/>
        <end position="96"/>
    </location>
</feature>
<accession>A0ABP7I951</accession>
<comment type="caution">
    <text evidence="2">The sequence shown here is derived from an EMBL/GenBank/DDBJ whole genome shotgun (WGS) entry which is preliminary data.</text>
</comment>
<feature type="region of interest" description="Disordered" evidence="1">
    <location>
        <begin position="43"/>
        <end position="111"/>
    </location>
</feature>
<organism evidence="2 3">
    <name type="scientific">Streptomyces coacervatus</name>
    <dbReference type="NCBI Taxonomy" id="647381"/>
    <lineage>
        <taxon>Bacteria</taxon>
        <taxon>Bacillati</taxon>
        <taxon>Actinomycetota</taxon>
        <taxon>Actinomycetes</taxon>
        <taxon>Kitasatosporales</taxon>
        <taxon>Streptomycetaceae</taxon>
        <taxon>Streptomyces</taxon>
    </lineage>
</organism>
<feature type="compositionally biased region" description="Low complexity" evidence="1">
    <location>
        <begin position="53"/>
        <end position="75"/>
    </location>
</feature>
<evidence type="ECO:0008006" key="4">
    <source>
        <dbReference type="Google" id="ProtNLM"/>
    </source>
</evidence>
<evidence type="ECO:0000256" key="1">
    <source>
        <dbReference type="SAM" id="MobiDB-lite"/>
    </source>
</evidence>
<gene>
    <name evidence="2" type="ORF">GCM10022403_052950</name>
</gene>
<protein>
    <recommendedName>
        <fullName evidence="4">Serine/threonine protein kinase</fullName>
    </recommendedName>
</protein>
<evidence type="ECO:0000313" key="2">
    <source>
        <dbReference type="EMBL" id="GAA3812663.1"/>
    </source>
</evidence>
<sequence length="221" mass="23128">MMRFLRWLRSQDTGVKAALIGLVGTLTAALITATVTLVIALNRPPGTTPGPSPTYSDTPSGTDTPAPGPTTTTPHTNPPEPSTTPPPTPTPAPSRTPTPTTSSESRPRWQGTLVLDGTAGVRGWFLDDVPPGRAPVGDLAVKGPSELYGAYALARWDDSGPPTRAQCAALLNTSLGQQTLDVQKGDRACVGTENMRVAYVEVTGVPDADHIDVAVTVWQRA</sequence>
<proteinExistence type="predicted"/>
<keyword evidence="3" id="KW-1185">Reference proteome</keyword>